<keyword evidence="3" id="KW-1185">Reference proteome</keyword>
<dbReference type="SMART" id="SM00450">
    <property type="entry name" value="RHOD"/>
    <property type="match status" value="1"/>
</dbReference>
<dbReference type="CDD" id="cd00158">
    <property type="entry name" value="RHOD"/>
    <property type="match status" value="1"/>
</dbReference>
<proteinExistence type="predicted"/>
<name>A0A8J3RR87_9ACTN</name>
<dbReference type="Gene3D" id="3.40.250.10">
    <property type="entry name" value="Rhodanese-like domain"/>
    <property type="match status" value="1"/>
</dbReference>
<dbReference type="RefSeq" id="WP_203894135.1">
    <property type="nucleotide sequence ID" value="NZ_BOOH01000051.1"/>
</dbReference>
<evidence type="ECO:0000313" key="2">
    <source>
        <dbReference type="EMBL" id="GIH79673.1"/>
    </source>
</evidence>
<dbReference type="EMBL" id="BOOH01000051">
    <property type="protein sequence ID" value="GIH79673.1"/>
    <property type="molecule type" value="Genomic_DNA"/>
</dbReference>
<dbReference type="SUPFAM" id="SSF52821">
    <property type="entry name" value="Rhodanese/Cell cycle control phosphatase"/>
    <property type="match status" value="1"/>
</dbReference>
<evidence type="ECO:0000313" key="3">
    <source>
        <dbReference type="Proteomes" id="UP000616724"/>
    </source>
</evidence>
<dbReference type="InterPro" id="IPR001763">
    <property type="entry name" value="Rhodanese-like_dom"/>
</dbReference>
<gene>
    <name evidence="2" type="ORF">Plo01_61020</name>
</gene>
<dbReference type="InterPro" id="IPR036873">
    <property type="entry name" value="Rhodanese-like_dom_sf"/>
</dbReference>
<dbReference type="AlphaFoldDB" id="A0A8J3RR87"/>
<comment type="caution">
    <text evidence="2">The sequence shown here is derived from an EMBL/GenBank/DDBJ whole genome shotgun (WGS) entry which is preliminary data.</text>
</comment>
<accession>A0A8J3RR87</accession>
<reference evidence="2 3" key="1">
    <citation type="submission" date="2021-01" db="EMBL/GenBank/DDBJ databases">
        <title>Whole genome shotgun sequence of Planobispora longispora NBRC 13918.</title>
        <authorList>
            <person name="Komaki H."/>
            <person name="Tamura T."/>
        </authorList>
    </citation>
    <scope>NUCLEOTIDE SEQUENCE [LARGE SCALE GENOMIC DNA]</scope>
    <source>
        <strain evidence="2 3">NBRC 13918</strain>
    </source>
</reference>
<dbReference type="PANTHER" id="PTHR43031">
    <property type="entry name" value="FAD-DEPENDENT OXIDOREDUCTASE"/>
    <property type="match status" value="1"/>
</dbReference>
<feature type="domain" description="Rhodanese" evidence="1">
    <location>
        <begin position="15"/>
        <end position="107"/>
    </location>
</feature>
<dbReference type="PANTHER" id="PTHR43031:SF7">
    <property type="entry name" value="NITRIC OXIDE REDUCTASE FLRD-NAD(+) REDUCTASE"/>
    <property type="match status" value="1"/>
</dbReference>
<evidence type="ECO:0000259" key="1">
    <source>
        <dbReference type="PROSITE" id="PS50206"/>
    </source>
</evidence>
<dbReference type="PROSITE" id="PS50206">
    <property type="entry name" value="RHODANESE_3"/>
    <property type="match status" value="1"/>
</dbReference>
<dbReference type="InterPro" id="IPR050229">
    <property type="entry name" value="GlpE_sulfurtransferase"/>
</dbReference>
<dbReference type="Proteomes" id="UP000616724">
    <property type="component" value="Unassembled WGS sequence"/>
</dbReference>
<organism evidence="2 3">
    <name type="scientific">Planobispora longispora</name>
    <dbReference type="NCBI Taxonomy" id="28887"/>
    <lineage>
        <taxon>Bacteria</taxon>
        <taxon>Bacillati</taxon>
        <taxon>Actinomycetota</taxon>
        <taxon>Actinomycetes</taxon>
        <taxon>Streptosporangiales</taxon>
        <taxon>Streptosporangiaceae</taxon>
        <taxon>Planobispora</taxon>
    </lineage>
</organism>
<sequence length="117" mass="12354">MTTLISRDELRSAIETGTVVVVDTLGGDYYAQQHLPGAIALVESEVADRAAELLPAKDATVVTYCSNPACGNSEAVARRLTALGYTDVRKYREGIQDWVEAGLPVETGAGQAIASGR</sequence>
<protein>
    <submittedName>
        <fullName evidence="2">Sulfurtransferase</fullName>
    </submittedName>
</protein>
<dbReference type="GO" id="GO:0004792">
    <property type="term" value="F:thiosulfate-cyanide sulfurtransferase activity"/>
    <property type="evidence" value="ECO:0007669"/>
    <property type="project" value="InterPro"/>
</dbReference>
<dbReference type="Pfam" id="PF00581">
    <property type="entry name" value="Rhodanese"/>
    <property type="match status" value="1"/>
</dbReference>
<dbReference type="PROSITE" id="PS00380">
    <property type="entry name" value="RHODANESE_1"/>
    <property type="match status" value="1"/>
</dbReference>
<dbReference type="InterPro" id="IPR001307">
    <property type="entry name" value="Thiosulphate_STrfase_CS"/>
</dbReference>